<dbReference type="Pfam" id="PF13426">
    <property type="entry name" value="PAS_9"/>
    <property type="match status" value="1"/>
</dbReference>
<dbReference type="InterPro" id="IPR038318">
    <property type="entry name" value="KdpD_sf"/>
</dbReference>
<proteinExistence type="predicted"/>
<keyword evidence="4 11" id="KW-0812">Transmembrane</keyword>
<feature type="transmembrane region" description="Helical" evidence="11">
    <location>
        <begin position="12"/>
        <end position="42"/>
    </location>
</feature>
<evidence type="ECO:0000256" key="10">
    <source>
        <dbReference type="ARBA" id="ARBA00023136"/>
    </source>
</evidence>
<evidence type="ECO:0000256" key="9">
    <source>
        <dbReference type="ARBA" id="ARBA00023012"/>
    </source>
</evidence>
<keyword evidence="10 11" id="KW-0472">Membrane</keyword>
<protein>
    <submittedName>
        <fullName evidence="14">Uncharacterized protein</fullName>
    </submittedName>
</protein>
<keyword evidence="8 11" id="KW-1133">Transmembrane helix</keyword>
<dbReference type="Pfam" id="PF08448">
    <property type="entry name" value="PAS_4"/>
    <property type="match status" value="1"/>
</dbReference>
<evidence type="ECO:0000256" key="5">
    <source>
        <dbReference type="ARBA" id="ARBA00022741"/>
    </source>
</evidence>
<dbReference type="Gene3D" id="1.20.120.620">
    <property type="entry name" value="Backbone structure of the membrane domain of e. Coli histidine kinase receptor kdpd"/>
    <property type="match status" value="1"/>
</dbReference>
<dbReference type="GO" id="GO:0016020">
    <property type="term" value="C:membrane"/>
    <property type="evidence" value="ECO:0007669"/>
    <property type="project" value="UniProtKB-SubCell"/>
</dbReference>
<dbReference type="EMBL" id="CABN01000112">
    <property type="protein sequence ID" value="CBI00255.1"/>
    <property type="molecule type" value="Genomic_DNA"/>
</dbReference>
<evidence type="ECO:0000256" key="11">
    <source>
        <dbReference type="SAM" id="Phobius"/>
    </source>
</evidence>
<evidence type="ECO:0000256" key="3">
    <source>
        <dbReference type="ARBA" id="ARBA00022679"/>
    </source>
</evidence>
<accession>E6PZ96</accession>
<evidence type="ECO:0000256" key="2">
    <source>
        <dbReference type="ARBA" id="ARBA00022553"/>
    </source>
</evidence>
<evidence type="ECO:0000256" key="4">
    <source>
        <dbReference type="ARBA" id="ARBA00022692"/>
    </source>
</evidence>
<feature type="domain" description="PAS" evidence="12">
    <location>
        <begin position="219"/>
        <end position="288"/>
    </location>
</feature>
<evidence type="ECO:0000256" key="7">
    <source>
        <dbReference type="ARBA" id="ARBA00022840"/>
    </source>
</evidence>
<dbReference type="PROSITE" id="PS50113">
    <property type="entry name" value="PAC"/>
    <property type="match status" value="1"/>
</dbReference>
<dbReference type="InterPro" id="IPR035965">
    <property type="entry name" value="PAS-like_dom_sf"/>
</dbReference>
<dbReference type="Pfam" id="PF13493">
    <property type="entry name" value="DUF4118"/>
    <property type="match status" value="1"/>
</dbReference>
<dbReference type="PROSITE" id="PS50112">
    <property type="entry name" value="PAS"/>
    <property type="match status" value="1"/>
</dbReference>
<dbReference type="CDD" id="cd00130">
    <property type="entry name" value="PAS"/>
    <property type="match status" value="2"/>
</dbReference>
<dbReference type="PANTHER" id="PTHR44757">
    <property type="entry name" value="DIGUANYLATE CYCLASE DGCP"/>
    <property type="match status" value="1"/>
</dbReference>
<dbReference type="InterPro" id="IPR000700">
    <property type="entry name" value="PAS-assoc_C"/>
</dbReference>
<comment type="caution">
    <text evidence="14">The sequence shown here is derived from an EMBL/GenBank/DDBJ whole genome shotgun (WGS) entry which is preliminary data.</text>
</comment>
<keyword evidence="3" id="KW-0808">Transferase</keyword>
<dbReference type="GO" id="GO:0005524">
    <property type="term" value="F:ATP binding"/>
    <property type="evidence" value="ECO:0007669"/>
    <property type="project" value="UniProtKB-KW"/>
</dbReference>
<keyword evidence="9" id="KW-0902">Two-component regulatory system</keyword>
<evidence type="ECO:0000259" key="12">
    <source>
        <dbReference type="PROSITE" id="PS50112"/>
    </source>
</evidence>
<comment type="subcellular location">
    <subcellularLocation>
        <location evidence="1">Membrane</location>
        <topology evidence="1">Multi-pass membrane protein</topology>
    </subcellularLocation>
</comment>
<reference evidence="14" key="1">
    <citation type="submission" date="2009-10" db="EMBL/GenBank/DDBJ databases">
        <title>Diversity of trophic interactions inside an arsenic-rich microbial ecosystem.</title>
        <authorList>
            <person name="Bertin P.N."/>
            <person name="Heinrich-Salmeron A."/>
            <person name="Pelletier E."/>
            <person name="Goulhen-Chollet F."/>
            <person name="Arsene-Ploetze F."/>
            <person name="Gallien S."/>
            <person name="Calteau A."/>
            <person name="Vallenet D."/>
            <person name="Casiot C."/>
            <person name="Chane-Woon-Ming B."/>
            <person name="Giloteaux L."/>
            <person name="Barakat M."/>
            <person name="Bonnefoy V."/>
            <person name="Bruneel O."/>
            <person name="Chandler M."/>
            <person name="Cleiss J."/>
            <person name="Duran R."/>
            <person name="Elbaz-Poulichet F."/>
            <person name="Fonknechten N."/>
            <person name="Lauga B."/>
            <person name="Mornico D."/>
            <person name="Ortet P."/>
            <person name="Schaeffer C."/>
            <person name="Siguier P."/>
            <person name="Alexander Thil Smith A."/>
            <person name="Van Dorsselaer A."/>
            <person name="Weissenbach J."/>
            <person name="Medigue C."/>
            <person name="Le Paslier D."/>
        </authorList>
    </citation>
    <scope>NUCLEOTIDE SEQUENCE</scope>
</reference>
<dbReference type="InterPro" id="IPR052155">
    <property type="entry name" value="Biofilm_reg_signaling"/>
</dbReference>
<dbReference type="AlphaFoldDB" id="E6PZ96"/>
<dbReference type="InterPro" id="IPR000014">
    <property type="entry name" value="PAS"/>
</dbReference>
<evidence type="ECO:0000313" key="14">
    <source>
        <dbReference type="EMBL" id="CBI00255.1"/>
    </source>
</evidence>
<dbReference type="Gene3D" id="3.30.450.20">
    <property type="entry name" value="PAS domain"/>
    <property type="match status" value="2"/>
</dbReference>
<dbReference type="PANTHER" id="PTHR44757:SF2">
    <property type="entry name" value="BIOFILM ARCHITECTURE MAINTENANCE PROTEIN MBAA"/>
    <property type="match status" value="1"/>
</dbReference>
<dbReference type="NCBIfam" id="TIGR00229">
    <property type="entry name" value="sensory_box"/>
    <property type="match status" value="2"/>
</dbReference>
<evidence type="ECO:0000259" key="13">
    <source>
        <dbReference type="PROSITE" id="PS50113"/>
    </source>
</evidence>
<evidence type="ECO:0000256" key="8">
    <source>
        <dbReference type="ARBA" id="ARBA00022989"/>
    </source>
</evidence>
<dbReference type="SMART" id="SM00091">
    <property type="entry name" value="PAS"/>
    <property type="match status" value="2"/>
</dbReference>
<dbReference type="InterPro" id="IPR025201">
    <property type="entry name" value="KdpD_TM"/>
</dbReference>
<organism evidence="14">
    <name type="scientific">mine drainage metagenome</name>
    <dbReference type="NCBI Taxonomy" id="410659"/>
    <lineage>
        <taxon>unclassified sequences</taxon>
        <taxon>metagenomes</taxon>
        <taxon>ecological metagenomes</taxon>
    </lineage>
</organism>
<gene>
    <name evidence="14" type="ORF">CARN3_1262</name>
</gene>
<keyword evidence="2" id="KW-0597">Phosphoprotein</keyword>
<keyword evidence="6" id="KW-0418">Kinase</keyword>
<keyword evidence="7" id="KW-0067">ATP-binding</keyword>
<dbReference type="GO" id="GO:0000160">
    <property type="term" value="P:phosphorelay signal transduction system"/>
    <property type="evidence" value="ECO:0007669"/>
    <property type="project" value="UniProtKB-KW"/>
</dbReference>
<evidence type="ECO:0000256" key="1">
    <source>
        <dbReference type="ARBA" id="ARBA00004141"/>
    </source>
</evidence>
<feature type="transmembrane region" description="Helical" evidence="11">
    <location>
        <begin position="62"/>
        <end position="80"/>
    </location>
</feature>
<dbReference type="InterPro" id="IPR013656">
    <property type="entry name" value="PAS_4"/>
</dbReference>
<sequence length="333" mass="37248">MSFGFNLGPFTIFYGPIMLIALVFGLRSGLVSTLSAAVLAAYWILPPIKHFSIAQRDDRVELAFFVLIGIFISVVSERYVRGRKLLDAALASMTDVLFVVDGRGRLVKFNRAFIAFHKFRRKGDCPPRTLVELQAYLDMFIGEGGVPVPLEMRPVARALNGEVARGAEYTLRRKDTGETWVGSYNFSPIHGNDNTIVGAVISAQDITERKQAESILRASEIRYRSAFQTSLDGMMINRFPGGKFIEVNQTFLDITGYTREEVIGRTTPELGLWTNPRDREHLVGLLQKKGSCRDFQAQFRKKTGDTFWGIMSSSTLNLDTDLSVFSVLRGLSP</sequence>
<keyword evidence="5" id="KW-0547">Nucleotide-binding</keyword>
<feature type="domain" description="PAC" evidence="13">
    <location>
        <begin position="165"/>
        <end position="218"/>
    </location>
</feature>
<dbReference type="GO" id="GO:0016301">
    <property type="term" value="F:kinase activity"/>
    <property type="evidence" value="ECO:0007669"/>
    <property type="project" value="UniProtKB-KW"/>
</dbReference>
<evidence type="ECO:0000256" key="6">
    <source>
        <dbReference type="ARBA" id="ARBA00022777"/>
    </source>
</evidence>
<dbReference type="SUPFAM" id="SSF55785">
    <property type="entry name" value="PYP-like sensor domain (PAS domain)"/>
    <property type="match status" value="2"/>
</dbReference>
<name>E6PZ96_9ZZZZ</name>